<protein>
    <submittedName>
        <fullName evidence="1">YdbH family protein</fullName>
    </submittedName>
</protein>
<accession>A0ABX9AUN4</accession>
<proteinExistence type="predicted"/>
<sequence length="861" mass="95836">MRKCLFAAGSVMLLALVIWYTSPQWLTAAARSVLPEGASFTLKSRPVWHQGVNTAGVRITMGDCVLLDVDNIQLTRAQQRWRMDIDRFTLDTACLPASSTDAADAEPALLAQWQARLFAADINIGRLAVLPWDSYAGQVHLVIDRQQQSLRYQSELLSLTAKVEDAHFTLESAAFSAPDVASRLVLRGEVDLAESVSHPPLRGALQGRMESSSIPDPLTLALNWQGTHGVLRLEAQHDSAPLVSLPWKMSPDRIDIENGVWRWPYAAQPLSGNVSMMLHDWRDGWQQTRIDARLNMLTQGHNGRANAVLVLGPGRLGLIDSALRFQLTGQANLADISLSATIPGEIRGSVINPTLALLPGSLLRAWGRPSAQTVLEEARWPLAGLRLNANGVNGRLQAIVRAQDRYWGRIALHLDGQAQDFWPDNGRWQWRYWGEGRLPPLGSQWDVAGQGRWEDSLITVEQLTSGLDQLRYGRVLAHQPRLTLTAPLQWQRKVGETHFAGALRLTSQRVDLGEGGYLPPSQLLFSVEGRSPSNFQWQGDLKAEAIGPVALRGRWDGERLRGMGWWAAQPLTVFQPLLSPKLNVNVRSGEFYAQVAFSAARQQGFSAGGHWVVKNGSAWLPDGEVRGVNFVLPYRFAQHRWEFGVRHPVTLHIDKLVSVFTMQDIHLALQGAYPFGEDHPLILSQAEMGVLGGRGSLSALRWPLRDPVLFTVEGVDLSELVTALKIKQFALSGKMSGVLPLDFTNPNKMITRGQLRNDKSLTLRLDQQLADELAQRNMAQGAVVNWLRYLEISRAYASVDMTPQGEMALLAHIEGKNSTRSMQKPVILNYRHWQDLSQLWQSLRFGGTVQDTLEQRANEQE</sequence>
<name>A0ABX9AUN4_9ENTR</name>
<keyword evidence="2" id="KW-1185">Reference proteome</keyword>
<dbReference type="RefSeq" id="WP_222160522.1">
    <property type="nucleotide sequence ID" value="NZ_CP081864.1"/>
</dbReference>
<evidence type="ECO:0000313" key="1">
    <source>
        <dbReference type="EMBL" id="QZN97485.1"/>
    </source>
</evidence>
<evidence type="ECO:0000313" key="2">
    <source>
        <dbReference type="Proteomes" id="UP000825886"/>
    </source>
</evidence>
<dbReference type="InterPro" id="IPR021730">
    <property type="entry name" value="YdbH"/>
</dbReference>
<dbReference type="EMBL" id="CP081864">
    <property type="protein sequence ID" value="QZN97485.1"/>
    <property type="molecule type" value="Genomic_DNA"/>
</dbReference>
<dbReference type="Proteomes" id="UP000825886">
    <property type="component" value="Chromosome"/>
</dbReference>
<reference evidence="1 2" key="1">
    <citation type="submission" date="2021-08" db="EMBL/GenBank/DDBJ databases">
        <title>Culture and genomic analysis of Symbiopectobacterium purcellii sp. nov. gen. nov., isolated from the leafhopper Empoasca decipiens.</title>
        <authorList>
            <person name="Nadal-Jimenez P."/>
            <person name="Siozios S."/>
            <person name="Halliday N."/>
            <person name="Camara M."/>
            <person name="Hurst G.D.D."/>
        </authorList>
    </citation>
    <scope>NUCLEOTIDE SEQUENCE [LARGE SCALE GENOMIC DNA]</scope>
    <source>
        <strain evidence="1 2">SyEd1</strain>
    </source>
</reference>
<dbReference type="Pfam" id="PF11739">
    <property type="entry name" value="YdbH-like"/>
    <property type="match status" value="1"/>
</dbReference>
<organism evidence="1 2">
    <name type="scientific">Symbiopectobacterium purcellii</name>
    <dbReference type="NCBI Taxonomy" id="2871826"/>
    <lineage>
        <taxon>Bacteria</taxon>
        <taxon>Pseudomonadati</taxon>
        <taxon>Pseudomonadota</taxon>
        <taxon>Gammaproteobacteria</taxon>
        <taxon>Enterobacterales</taxon>
        <taxon>Enterobacteriaceae</taxon>
    </lineage>
</organism>
<gene>
    <name evidence="1" type="ORF">K6K13_09235</name>
</gene>
<dbReference type="NCBIfam" id="NF007971">
    <property type="entry name" value="PRK10695.1"/>
    <property type="match status" value="1"/>
</dbReference>